<evidence type="ECO:0000313" key="5">
    <source>
        <dbReference type="EMBL" id="MDR9762343.1"/>
    </source>
</evidence>
<dbReference type="SUPFAM" id="SSF55347">
    <property type="entry name" value="Glyceraldehyde-3-phosphate dehydrogenase-like, C-terminal domain"/>
    <property type="match status" value="1"/>
</dbReference>
<dbReference type="PANTHER" id="PTHR42840:SF3">
    <property type="entry name" value="BINDING ROSSMANN FOLD OXIDOREDUCTASE, PUTATIVE (AFU_ORTHOLOGUE AFUA_2G10240)-RELATED"/>
    <property type="match status" value="1"/>
</dbReference>
<dbReference type="Proteomes" id="UP001269402">
    <property type="component" value="Unassembled WGS sequence"/>
</dbReference>
<dbReference type="InterPro" id="IPR036291">
    <property type="entry name" value="NAD(P)-bd_dom_sf"/>
</dbReference>
<feature type="domain" description="Gfo/Idh/MocA-like oxidoreductase N-terminal" evidence="3">
    <location>
        <begin position="3"/>
        <end position="120"/>
    </location>
</feature>
<evidence type="ECO:0000259" key="3">
    <source>
        <dbReference type="Pfam" id="PF01408"/>
    </source>
</evidence>
<feature type="domain" description="GFO/IDH/MocA-like oxidoreductase" evidence="4">
    <location>
        <begin position="129"/>
        <end position="250"/>
    </location>
</feature>
<evidence type="ECO:0000256" key="1">
    <source>
        <dbReference type="ARBA" id="ARBA00010928"/>
    </source>
</evidence>
<dbReference type="GO" id="GO:0000166">
    <property type="term" value="F:nucleotide binding"/>
    <property type="evidence" value="ECO:0007669"/>
    <property type="project" value="InterPro"/>
</dbReference>
<comment type="similarity">
    <text evidence="1">Belongs to the Gfo/Idh/MocA family.</text>
</comment>
<dbReference type="Pfam" id="PF22725">
    <property type="entry name" value="GFO_IDH_MocA_C3"/>
    <property type="match status" value="1"/>
</dbReference>
<dbReference type="EC" id="1.1.1.18" evidence="5"/>
<dbReference type="SUPFAM" id="SSF51735">
    <property type="entry name" value="NAD(P)-binding Rossmann-fold domains"/>
    <property type="match status" value="1"/>
</dbReference>
<dbReference type="GO" id="GO:0005737">
    <property type="term" value="C:cytoplasm"/>
    <property type="evidence" value="ECO:0007669"/>
    <property type="project" value="TreeGrafter"/>
</dbReference>
<proteinExistence type="inferred from homology"/>
<evidence type="ECO:0000259" key="4">
    <source>
        <dbReference type="Pfam" id="PF22725"/>
    </source>
</evidence>
<dbReference type="InterPro" id="IPR000683">
    <property type="entry name" value="Gfo/Idh/MocA-like_OxRdtase_N"/>
</dbReference>
<reference evidence="6" key="1">
    <citation type="submission" date="2023-07" db="EMBL/GenBank/DDBJ databases">
        <title>Genomic characterization of faba bean (Vicia faba) microsymbionts in Mexican soils.</title>
        <authorList>
            <person name="Rivera Orduna F.N."/>
            <person name="Guevara-Luna J."/>
            <person name="Yan J."/>
            <person name="Arroyo-Herrera I."/>
            <person name="Li Y."/>
            <person name="Vasquez-Murrieta M.S."/>
            <person name="Wang E.T."/>
        </authorList>
    </citation>
    <scope>NUCLEOTIDE SEQUENCE [LARGE SCALE GENOMIC DNA]</scope>
    <source>
        <strain evidence="6">CH6</strain>
    </source>
</reference>
<comment type="caution">
    <text evidence="5">The sequence shown here is derived from an EMBL/GenBank/DDBJ whole genome shotgun (WGS) entry which is preliminary data.</text>
</comment>
<keyword evidence="2 5" id="KW-0560">Oxidoreductase</keyword>
<organism evidence="5 6">
    <name type="scientific">Rhizobium redzepovicii</name>
    <dbReference type="NCBI Taxonomy" id="2867518"/>
    <lineage>
        <taxon>Bacteria</taxon>
        <taxon>Pseudomonadati</taxon>
        <taxon>Pseudomonadota</taxon>
        <taxon>Alphaproteobacteria</taxon>
        <taxon>Hyphomicrobiales</taxon>
        <taxon>Rhizobiaceae</taxon>
        <taxon>Rhizobium/Agrobacterium group</taxon>
        <taxon>Rhizobium</taxon>
    </lineage>
</organism>
<dbReference type="Gene3D" id="3.30.360.10">
    <property type="entry name" value="Dihydrodipicolinate Reductase, domain 2"/>
    <property type="match status" value="1"/>
</dbReference>
<dbReference type="InterPro" id="IPR030827">
    <property type="entry name" value="Myo_inos_IolG"/>
</dbReference>
<protein>
    <submittedName>
        <fullName evidence="5">Inositol 2-dehydrogenase</fullName>
        <ecNumber evidence="5">1.1.1.18</ecNumber>
    </submittedName>
</protein>
<dbReference type="InterPro" id="IPR055170">
    <property type="entry name" value="GFO_IDH_MocA-like_dom"/>
</dbReference>
<dbReference type="AlphaFoldDB" id="A0AAW8PAE0"/>
<dbReference type="NCBIfam" id="TIGR04380">
    <property type="entry name" value="myo_inos_iolG"/>
    <property type="match status" value="1"/>
</dbReference>
<dbReference type="EMBL" id="JAVLSH010000010">
    <property type="protein sequence ID" value="MDR9762343.1"/>
    <property type="molecule type" value="Genomic_DNA"/>
</dbReference>
<accession>A0AAW8PAE0</accession>
<name>A0AAW8PAE0_9HYPH</name>
<sequence>MMLKIAVLGCGRIGRMHAENIAAHPRATLAGVFDVHRSAADDVGSKHGVAVFDSAERLFSSSAVDAVLIATSTPTHADFIEKAVAAGKPILCEKPIDLSLKRVQQCAEAIGTTRVPIMLGFVRRFDPGHRAARDAIRAGDIGDLHQVVITSRDPGMPPVAYTEASGGIFRDMTIHDFDMARFMLGEEVIEVSAVGSRLVDPVLMQRLDDYDTVTVVLKTTSGKQCIINNSRQAVYGYDQRVEALGTKGMVVSENRRPNMTTLHCADFTGKGAPLLNFFIDRYAEAFMAEISAFVDAIGAGKAPEVGFEDGRQALILAEAAIKSAAEGRAIKTSEIG</sequence>
<dbReference type="RefSeq" id="WP_310808227.1">
    <property type="nucleotide sequence ID" value="NZ_JAVLSH010000010.1"/>
</dbReference>
<evidence type="ECO:0000256" key="2">
    <source>
        <dbReference type="ARBA" id="ARBA00023002"/>
    </source>
</evidence>
<gene>
    <name evidence="5" type="primary">iolG</name>
    <name evidence="5" type="ORF">RJJ37_22305</name>
</gene>
<evidence type="ECO:0000313" key="6">
    <source>
        <dbReference type="Proteomes" id="UP001269402"/>
    </source>
</evidence>
<dbReference type="Gene3D" id="3.40.50.720">
    <property type="entry name" value="NAD(P)-binding Rossmann-like Domain"/>
    <property type="match status" value="1"/>
</dbReference>
<dbReference type="PANTHER" id="PTHR42840">
    <property type="entry name" value="NAD(P)-BINDING ROSSMANN-FOLD SUPERFAMILY PROTEIN-RELATED"/>
    <property type="match status" value="1"/>
</dbReference>
<dbReference type="GO" id="GO:0050112">
    <property type="term" value="F:inositol 2-dehydrogenase (NAD+) activity"/>
    <property type="evidence" value="ECO:0007669"/>
    <property type="project" value="UniProtKB-EC"/>
</dbReference>
<dbReference type="Pfam" id="PF01408">
    <property type="entry name" value="GFO_IDH_MocA"/>
    <property type="match status" value="1"/>
</dbReference>
<dbReference type="GO" id="GO:0006740">
    <property type="term" value="P:NADPH regeneration"/>
    <property type="evidence" value="ECO:0007669"/>
    <property type="project" value="TreeGrafter"/>
</dbReference>
<keyword evidence="6" id="KW-1185">Reference proteome</keyword>